<dbReference type="GO" id="GO:0003676">
    <property type="term" value="F:nucleic acid binding"/>
    <property type="evidence" value="ECO:0007669"/>
    <property type="project" value="InterPro"/>
</dbReference>
<feature type="compositionally biased region" description="Basic and acidic residues" evidence="12">
    <location>
        <begin position="1"/>
        <end position="14"/>
    </location>
</feature>
<sequence>MEKRRLPEWMEKRASARKKKSDQNQDLNAKPVENQKPLLFFEGKLRYLDTAGDCGFVCEAILKKLETLEELIVGFDLEWPIIYKRGQGQGRTALIQFCPSPVVCYLLHVIKWQKLPKVFIDFISHPKVKLVGVNIRGDIWKLGRDFDISVAPIVENNAIELRNLANKVFSISGGWSLARLVLYVLRKKLAKPKDVRESNWAQTPLTKCQFEYAANDAYASLIVYNRLKELEVEFIVKEGNV</sequence>
<dbReference type="CDD" id="cd06141">
    <property type="entry name" value="WRN_exo"/>
    <property type="match status" value="1"/>
</dbReference>
<evidence type="ECO:0000256" key="10">
    <source>
        <dbReference type="ARBA" id="ARBA00042761"/>
    </source>
</evidence>
<evidence type="ECO:0000256" key="2">
    <source>
        <dbReference type="ARBA" id="ARBA00022722"/>
    </source>
</evidence>
<comment type="similarity">
    <text evidence="8">Belongs to the WRNexo family.</text>
</comment>
<gene>
    <name evidence="14" type="ORF">g.20332</name>
</gene>
<evidence type="ECO:0000256" key="3">
    <source>
        <dbReference type="ARBA" id="ARBA00022723"/>
    </source>
</evidence>
<comment type="function">
    <text evidence="11">Has exonuclease activity on both single-stranded and duplex templates bearing overhangs, but not blunt ended duplex DNA, and cleaves in a 3'-5' direction. Essential for the formation of DNA replication focal centers. Has an important role in maintaining genome stability.</text>
</comment>
<name>A0A1B6MMW9_9HEMI</name>
<keyword evidence="3" id="KW-0479">Metal-binding</keyword>
<evidence type="ECO:0000256" key="4">
    <source>
        <dbReference type="ARBA" id="ARBA00022801"/>
    </source>
</evidence>
<dbReference type="InterPro" id="IPR002562">
    <property type="entry name" value="3'-5'_exonuclease_dom"/>
</dbReference>
<dbReference type="InterPro" id="IPR051132">
    <property type="entry name" value="3-5_Exonuclease_domain"/>
</dbReference>
<proteinExistence type="inferred from homology"/>
<keyword evidence="7" id="KW-0539">Nucleus</keyword>
<dbReference type="InterPro" id="IPR012337">
    <property type="entry name" value="RNaseH-like_sf"/>
</dbReference>
<evidence type="ECO:0000256" key="12">
    <source>
        <dbReference type="SAM" id="MobiDB-lite"/>
    </source>
</evidence>
<feature type="domain" description="3'-5' exonuclease" evidence="13">
    <location>
        <begin position="45"/>
        <end position="231"/>
    </location>
</feature>
<dbReference type="SUPFAM" id="SSF53098">
    <property type="entry name" value="Ribonuclease H-like"/>
    <property type="match status" value="1"/>
</dbReference>
<dbReference type="GO" id="GO:0008408">
    <property type="term" value="F:3'-5' exonuclease activity"/>
    <property type="evidence" value="ECO:0007669"/>
    <property type="project" value="InterPro"/>
</dbReference>
<keyword evidence="6" id="KW-0460">Magnesium</keyword>
<dbReference type="SMART" id="SM00474">
    <property type="entry name" value="35EXOc"/>
    <property type="match status" value="1"/>
</dbReference>
<evidence type="ECO:0000256" key="7">
    <source>
        <dbReference type="ARBA" id="ARBA00023242"/>
    </source>
</evidence>
<dbReference type="GO" id="GO:0006139">
    <property type="term" value="P:nucleobase-containing compound metabolic process"/>
    <property type="evidence" value="ECO:0007669"/>
    <property type="project" value="InterPro"/>
</dbReference>
<keyword evidence="4" id="KW-0378">Hydrolase</keyword>
<dbReference type="PANTHER" id="PTHR13620">
    <property type="entry name" value="3-5 EXONUCLEASE"/>
    <property type="match status" value="1"/>
</dbReference>
<evidence type="ECO:0000256" key="6">
    <source>
        <dbReference type="ARBA" id="ARBA00022842"/>
    </source>
</evidence>
<organism evidence="14">
    <name type="scientific">Graphocephala atropunctata</name>
    <dbReference type="NCBI Taxonomy" id="36148"/>
    <lineage>
        <taxon>Eukaryota</taxon>
        <taxon>Metazoa</taxon>
        <taxon>Ecdysozoa</taxon>
        <taxon>Arthropoda</taxon>
        <taxon>Hexapoda</taxon>
        <taxon>Insecta</taxon>
        <taxon>Pterygota</taxon>
        <taxon>Neoptera</taxon>
        <taxon>Paraneoptera</taxon>
        <taxon>Hemiptera</taxon>
        <taxon>Auchenorrhyncha</taxon>
        <taxon>Membracoidea</taxon>
        <taxon>Cicadellidae</taxon>
        <taxon>Cicadellinae</taxon>
        <taxon>Cicadellini</taxon>
        <taxon>Graphocephala</taxon>
    </lineage>
</organism>
<evidence type="ECO:0000256" key="5">
    <source>
        <dbReference type="ARBA" id="ARBA00022839"/>
    </source>
</evidence>
<dbReference type="PANTHER" id="PTHR13620:SF109">
    <property type="entry name" value="3'-5' EXONUCLEASE"/>
    <property type="match status" value="1"/>
</dbReference>
<keyword evidence="2" id="KW-0540">Nuclease</keyword>
<evidence type="ECO:0000256" key="1">
    <source>
        <dbReference type="ARBA" id="ARBA00004123"/>
    </source>
</evidence>
<evidence type="ECO:0000256" key="11">
    <source>
        <dbReference type="ARBA" id="ARBA00045901"/>
    </source>
</evidence>
<dbReference type="GO" id="GO:0005634">
    <property type="term" value="C:nucleus"/>
    <property type="evidence" value="ECO:0007669"/>
    <property type="project" value="UniProtKB-SubCell"/>
</dbReference>
<evidence type="ECO:0000256" key="8">
    <source>
        <dbReference type="ARBA" id="ARBA00037949"/>
    </source>
</evidence>
<dbReference type="InterPro" id="IPR036397">
    <property type="entry name" value="RNaseH_sf"/>
</dbReference>
<dbReference type="AlphaFoldDB" id="A0A1B6MMW9"/>
<comment type="subcellular location">
    <subcellularLocation>
        <location evidence="1">Nucleus</location>
    </subcellularLocation>
</comment>
<feature type="region of interest" description="Disordered" evidence="12">
    <location>
        <begin position="1"/>
        <end position="27"/>
    </location>
</feature>
<dbReference type="Gene3D" id="3.30.420.10">
    <property type="entry name" value="Ribonuclease H-like superfamily/Ribonuclease H"/>
    <property type="match status" value="1"/>
</dbReference>
<dbReference type="Pfam" id="PF01612">
    <property type="entry name" value="DNA_pol_A_exo1"/>
    <property type="match status" value="1"/>
</dbReference>
<evidence type="ECO:0000313" key="14">
    <source>
        <dbReference type="EMBL" id="JAT37298.1"/>
    </source>
</evidence>
<keyword evidence="5" id="KW-0269">Exonuclease</keyword>
<dbReference type="GO" id="GO:0046872">
    <property type="term" value="F:metal ion binding"/>
    <property type="evidence" value="ECO:0007669"/>
    <property type="project" value="UniProtKB-KW"/>
</dbReference>
<evidence type="ECO:0000256" key="9">
    <source>
        <dbReference type="ARBA" id="ARBA00040531"/>
    </source>
</evidence>
<reference evidence="14" key="1">
    <citation type="submission" date="2015-11" db="EMBL/GenBank/DDBJ databases">
        <title>De novo transcriptome assembly of four potential Pierce s Disease insect vectors from Arizona vineyards.</title>
        <authorList>
            <person name="Tassone E.E."/>
        </authorList>
    </citation>
    <scope>NUCLEOTIDE SEQUENCE</scope>
</reference>
<evidence type="ECO:0000259" key="13">
    <source>
        <dbReference type="SMART" id="SM00474"/>
    </source>
</evidence>
<protein>
    <recommendedName>
        <fullName evidence="9">3'-5' exonuclease</fullName>
    </recommendedName>
    <alternativeName>
        <fullName evidence="10">Werner Syndrome-like exonuclease</fullName>
    </alternativeName>
</protein>
<accession>A0A1B6MMW9</accession>
<dbReference type="EMBL" id="GEBQ01002679">
    <property type="protein sequence ID" value="JAT37298.1"/>
    <property type="molecule type" value="Transcribed_RNA"/>
</dbReference>